<evidence type="ECO:0000256" key="2">
    <source>
        <dbReference type="ARBA" id="ARBA00023136"/>
    </source>
</evidence>
<dbReference type="Gene3D" id="2.120.10.30">
    <property type="entry name" value="TolB, C-terminal domain"/>
    <property type="match status" value="1"/>
</dbReference>
<organism evidence="8 9">
    <name type="scientific">Flavobacterium granuli</name>
    <dbReference type="NCBI Taxonomy" id="280093"/>
    <lineage>
        <taxon>Bacteria</taxon>
        <taxon>Pseudomonadati</taxon>
        <taxon>Bacteroidota</taxon>
        <taxon>Flavobacteriia</taxon>
        <taxon>Flavobacteriales</taxon>
        <taxon>Flavobacteriaceae</taxon>
        <taxon>Flavobacterium</taxon>
    </lineage>
</organism>
<evidence type="ECO:0000256" key="6">
    <source>
        <dbReference type="SAM" id="SignalP"/>
    </source>
</evidence>
<dbReference type="InterPro" id="IPR036737">
    <property type="entry name" value="OmpA-like_sf"/>
</dbReference>
<protein>
    <submittedName>
        <fullName evidence="8">Outer membrane protein OmpA-like peptidoglycan-associated protein/tetratricopeptide (TPR) repeat protein</fullName>
    </submittedName>
</protein>
<keyword evidence="2 5" id="KW-0472">Membrane</keyword>
<dbReference type="InterPro" id="IPR050330">
    <property type="entry name" value="Bact_OuterMem_StrucFunc"/>
</dbReference>
<dbReference type="SUPFAM" id="SSF82171">
    <property type="entry name" value="DPP6 N-terminal domain-like"/>
    <property type="match status" value="1"/>
</dbReference>
<comment type="subcellular location">
    <subcellularLocation>
        <location evidence="1">Cell outer membrane</location>
    </subcellularLocation>
</comment>
<feature type="repeat" description="TPR" evidence="4">
    <location>
        <begin position="56"/>
        <end position="89"/>
    </location>
</feature>
<keyword evidence="4" id="KW-0802">TPR repeat</keyword>
<keyword evidence="6" id="KW-0732">Signal</keyword>
<keyword evidence="3" id="KW-0998">Cell outer membrane</keyword>
<dbReference type="PRINTS" id="PR01021">
    <property type="entry name" value="OMPADOMAIN"/>
</dbReference>
<dbReference type="SUPFAM" id="SSF49464">
    <property type="entry name" value="Carboxypeptidase regulatory domain-like"/>
    <property type="match status" value="1"/>
</dbReference>
<dbReference type="CDD" id="cd07185">
    <property type="entry name" value="OmpA_C-like"/>
    <property type="match status" value="1"/>
</dbReference>
<dbReference type="InterPro" id="IPR019734">
    <property type="entry name" value="TPR_rpt"/>
</dbReference>
<dbReference type="SUPFAM" id="SSF103088">
    <property type="entry name" value="OmpA-like"/>
    <property type="match status" value="1"/>
</dbReference>
<evidence type="ECO:0000256" key="5">
    <source>
        <dbReference type="PROSITE-ProRule" id="PRU00473"/>
    </source>
</evidence>
<dbReference type="SUPFAM" id="SSF48452">
    <property type="entry name" value="TPR-like"/>
    <property type="match status" value="1"/>
</dbReference>
<evidence type="ECO:0000313" key="8">
    <source>
        <dbReference type="EMBL" id="MDR6844726.1"/>
    </source>
</evidence>
<dbReference type="Gene3D" id="1.25.40.10">
    <property type="entry name" value="Tetratricopeptide repeat domain"/>
    <property type="match status" value="1"/>
</dbReference>
<proteinExistence type="predicted"/>
<dbReference type="InterPro" id="IPR006665">
    <property type="entry name" value="OmpA-like"/>
</dbReference>
<feature type="domain" description="OmpA-like" evidence="7">
    <location>
        <begin position="525"/>
        <end position="646"/>
    </location>
</feature>
<dbReference type="Gene3D" id="3.30.1330.60">
    <property type="entry name" value="OmpA-like domain"/>
    <property type="match status" value="1"/>
</dbReference>
<name>A0ABU1S125_9FLAO</name>
<dbReference type="PROSITE" id="PS51123">
    <property type="entry name" value="OMPA_2"/>
    <property type="match status" value="1"/>
</dbReference>
<dbReference type="InterPro" id="IPR006664">
    <property type="entry name" value="OMP_bac"/>
</dbReference>
<comment type="caution">
    <text evidence="8">The sequence shown here is derived from an EMBL/GenBank/DDBJ whole genome shotgun (WGS) entry which is preliminary data.</text>
</comment>
<dbReference type="InterPro" id="IPR011659">
    <property type="entry name" value="WD40"/>
</dbReference>
<evidence type="ECO:0000313" key="9">
    <source>
        <dbReference type="Proteomes" id="UP001261871"/>
    </source>
</evidence>
<dbReference type="InterPro" id="IPR008969">
    <property type="entry name" value="CarboxyPept-like_regulatory"/>
</dbReference>
<accession>A0ABU1S125</accession>
<evidence type="ECO:0000256" key="4">
    <source>
        <dbReference type="PROSITE-ProRule" id="PRU00339"/>
    </source>
</evidence>
<dbReference type="PROSITE" id="PS50005">
    <property type="entry name" value="TPR"/>
    <property type="match status" value="1"/>
</dbReference>
<feature type="signal peptide" evidence="6">
    <location>
        <begin position="1"/>
        <end position="21"/>
    </location>
</feature>
<dbReference type="Pfam" id="PF00691">
    <property type="entry name" value="OmpA"/>
    <property type="match status" value="1"/>
</dbReference>
<evidence type="ECO:0000259" key="7">
    <source>
        <dbReference type="PROSITE" id="PS51123"/>
    </source>
</evidence>
<dbReference type="InterPro" id="IPR011990">
    <property type="entry name" value="TPR-like_helical_dom_sf"/>
</dbReference>
<keyword evidence="9" id="KW-1185">Reference proteome</keyword>
<reference evidence="8 9" key="1">
    <citation type="submission" date="2023-07" db="EMBL/GenBank/DDBJ databases">
        <title>Sorghum-associated microbial communities from plants grown in Nebraska, USA.</title>
        <authorList>
            <person name="Schachtman D."/>
        </authorList>
    </citation>
    <scope>NUCLEOTIDE SEQUENCE [LARGE SCALE GENOMIC DNA]</scope>
    <source>
        <strain evidence="8 9">BE124</strain>
    </source>
</reference>
<evidence type="ECO:0000256" key="1">
    <source>
        <dbReference type="ARBA" id="ARBA00004442"/>
    </source>
</evidence>
<dbReference type="EMBL" id="JAVDTX010000002">
    <property type="protein sequence ID" value="MDR6844726.1"/>
    <property type="molecule type" value="Genomic_DNA"/>
</dbReference>
<dbReference type="PANTHER" id="PTHR30329">
    <property type="entry name" value="STATOR ELEMENT OF FLAGELLAR MOTOR COMPLEX"/>
    <property type="match status" value="1"/>
</dbReference>
<dbReference type="Gene3D" id="2.60.40.1120">
    <property type="entry name" value="Carboxypeptidase-like, regulatory domain"/>
    <property type="match status" value="1"/>
</dbReference>
<dbReference type="Pfam" id="PF07676">
    <property type="entry name" value="PD40"/>
    <property type="match status" value="2"/>
</dbReference>
<dbReference type="PANTHER" id="PTHR30329:SF21">
    <property type="entry name" value="LIPOPROTEIN YIAD-RELATED"/>
    <property type="match status" value="1"/>
</dbReference>
<dbReference type="InterPro" id="IPR011042">
    <property type="entry name" value="6-blade_b-propeller_TolB-like"/>
</dbReference>
<sequence length="646" mass="73657">MKIKKLLYSLFLSIFLLQGFAQKSTVAKAEKKYDRFAYIDVIDIYEKVAAKGYQDEKMFQKLGNANYFVAEFSQALKWYDQLFTLYPNQEPEYFYRYSQTLRTKGDYTKADQILEQFNQKLNNDKRGILFKDNRNYLEKIKANSGRFEVVDAGINSMFSDYGSSLLGNKLVFASARDTGGVSKKVFKWTNKAFTNLYWSEIKPDGEMGTPERFNRKINSKFNESTPIFTKDGQTMYFTRNNFLEGKRGRDANKNTLLKLYKATLDKSGQWGNVAELPFNSNEYSVAHPTLSVDEKTLYFASDMPGTFGQSDLFRVKINADGSYGVPENLGPEVNTEGRESFPFISKDNELYFASDGRPGLGGLDVFIARISVDDSFYDIQNVGEPINSKQDDFAFLINSKDRNGFFTSNREGGKGYDDIYRFVERKKLNCEQTLAGLVTDSDSGKILANTKMTLLDASLKPLQVVQTDEQGRYSFPVDCSKTYYVRGEKDEYQTKEGFVTIKAVSGNEDFPLTLERYVKPVEVGTDLAKTLNISNIYFDLDKSNINKDAAYELAKILIVMKEHSEMKVEVRSHTDSRQTADYNQKLSNMRAKATVEWLVKNGINSVRLIGKGYGESQLVNHCSDGVECTEEEHKANRRSEFIIIKL</sequence>
<evidence type="ECO:0000256" key="3">
    <source>
        <dbReference type="ARBA" id="ARBA00023237"/>
    </source>
</evidence>
<dbReference type="Proteomes" id="UP001261871">
    <property type="component" value="Unassembled WGS sequence"/>
</dbReference>
<dbReference type="RefSeq" id="WP_310005372.1">
    <property type="nucleotide sequence ID" value="NZ_JAVDTX010000002.1"/>
</dbReference>
<gene>
    <name evidence="8" type="ORF">J2W95_001417</name>
</gene>
<feature type="chain" id="PRO_5045842834" evidence="6">
    <location>
        <begin position="22"/>
        <end position="646"/>
    </location>
</feature>